<dbReference type="VEuPathDB" id="FungiDB:SCHCODRAFT_02594459"/>
<evidence type="ECO:0000256" key="1">
    <source>
        <dbReference type="SAM" id="MobiDB-lite"/>
    </source>
</evidence>
<proteinExistence type="predicted"/>
<dbReference type="KEGG" id="scm:SCHCO_02594459"/>
<feature type="compositionally biased region" description="Polar residues" evidence="1">
    <location>
        <begin position="179"/>
        <end position="188"/>
    </location>
</feature>
<dbReference type="EMBL" id="GL377316">
    <property type="protein sequence ID" value="EFI91615.1"/>
    <property type="molecule type" value="Genomic_DNA"/>
</dbReference>
<protein>
    <submittedName>
        <fullName evidence="2">Uncharacterized protein</fullName>
    </submittedName>
</protein>
<feature type="non-terminal residue" evidence="2">
    <location>
        <position position="485"/>
    </location>
</feature>
<accession>D8QKK0</accession>
<dbReference type="OrthoDB" id="2921962at2759"/>
<dbReference type="AlphaFoldDB" id="D8QKK0"/>
<dbReference type="GeneID" id="9593426"/>
<evidence type="ECO:0000313" key="2">
    <source>
        <dbReference type="EMBL" id="EFI91615.1"/>
    </source>
</evidence>
<sequence>MHATTTKLHTCLCTTCKACVHARTAAIPKTVTSSAHILTQHEKSEFERKSKSDIASLVAYDDAILHMQQILERLNTDRQTLQDSMDSKRAMIGPIRRLPNEVLAMIISFTVLGTFSRHPDSTYIAHHLVLQVCRHWRDLGIATPHIWSKITLFPRVYDNWATILQLCLERSKAHSLQVHLSSDRTAPSNPARKSRERWRQSLHTDEMDAIDVLFKQSARWKYARLGGIILSDDGLIEEIPLELPLLTSLYLEKPDWFGNYSRCLPGKTFFNAPALKYARIENHRFENLCLQWGQLTRLHIVIRDMEENAEHVLSALRQCGLLYSLTFGARLAGITDTTPPVVLPLLRDLILKRYGQSILPALRAPALREIAFNPDGFSYGDEGVLEPIEALKHFGKDTIQHGTDMPSISRVEVPVYMSHALNWAEIFECYPGVTHLQLADWCNGGSGKACLSRFVRGSRIPCSNIGLVACFEDNRRLHQRPVKTM</sequence>
<dbReference type="InParanoid" id="D8QKK0"/>
<gene>
    <name evidence="2" type="ORF">SCHCODRAFT_114368</name>
</gene>
<reference evidence="2 3" key="1">
    <citation type="journal article" date="2010" name="Nat. Biotechnol.">
        <title>Genome sequence of the model mushroom Schizophyllum commune.</title>
        <authorList>
            <person name="Ohm R.A."/>
            <person name="de Jong J.F."/>
            <person name="Lugones L.G."/>
            <person name="Aerts A."/>
            <person name="Kothe E."/>
            <person name="Stajich J.E."/>
            <person name="de Vries R.P."/>
            <person name="Record E."/>
            <person name="Levasseur A."/>
            <person name="Baker S.E."/>
            <person name="Bartholomew K.A."/>
            <person name="Coutinho P.M."/>
            <person name="Erdmann S."/>
            <person name="Fowler T.J."/>
            <person name="Gathman A.C."/>
            <person name="Lombard V."/>
            <person name="Henrissat B."/>
            <person name="Knabe N."/>
            <person name="Kuees U."/>
            <person name="Lilly W.W."/>
            <person name="Lindquist E."/>
            <person name="Lucas S."/>
            <person name="Magnuson J.K."/>
            <person name="Piumi F."/>
            <person name="Raudaskoski M."/>
            <person name="Salamov A."/>
            <person name="Schmutz J."/>
            <person name="Schwarze F.W.M.R."/>
            <person name="vanKuyk P.A."/>
            <person name="Horton J.S."/>
            <person name="Grigoriev I.V."/>
            <person name="Woesten H.A.B."/>
        </authorList>
    </citation>
    <scope>NUCLEOTIDE SEQUENCE [LARGE SCALE GENOMIC DNA]</scope>
    <source>
        <strain evidence="3">H4-8 / FGSC 9210</strain>
    </source>
</reference>
<keyword evidence="3" id="KW-1185">Reference proteome</keyword>
<evidence type="ECO:0000313" key="3">
    <source>
        <dbReference type="Proteomes" id="UP000007431"/>
    </source>
</evidence>
<dbReference type="Proteomes" id="UP000007431">
    <property type="component" value="Unassembled WGS sequence"/>
</dbReference>
<dbReference type="HOGENOM" id="CLU_562784_0_0_1"/>
<feature type="region of interest" description="Disordered" evidence="1">
    <location>
        <begin position="179"/>
        <end position="198"/>
    </location>
</feature>
<name>D8QKK0_SCHCM</name>
<organism evidence="3">
    <name type="scientific">Schizophyllum commune (strain H4-8 / FGSC 9210)</name>
    <name type="common">Split gill fungus</name>
    <dbReference type="NCBI Taxonomy" id="578458"/>
    <lineage>
        <taxon>Eukaryota</taxon>
        <taxon>Fungi</taxon>
        <taxon>Dikarya</taxon>
        <taxon>Basidiomycota</taxon>
        <taxon>Agaricomycotina</taxon>
        <taxon>Agaricomycetes</taxon>
        <taxon>Agaricomycetidae</taxon>
        <taxon>Agaricales</taxon>
        <taxon>Schizophyllaceae</taxon>
        <taxon>Schizophyllum</taxon>
    </lineage>
</organism>
<dbReference type="Gene3D" id="1.20.1280.50">
    <property type="match status" value="1"/>
</dbReference>
<dbReference type="RefSeq" id="XP_003026518.1">
    <property type="nucleotide sequence ID" value="XM_003026472.1"/>
</dbReference>